<evidence type="ECO:0000256" key="1">
    <source>
        <dbReference type="ARBA" id="ARBA00006484"/>
    </source>
</evidence>
<evidence type="ECO:0000313" key="6">
    <source>
        <dbReference type="Proteomes" id="UP000248405"/>
    </source>
</evidence>
<dbReference type="SUPFAM" id="SSF51735">
    <property type="entry name" value="NAD(P)-binding Rossmann-fold domains"/>
    <property type="match status" value="1"/>
</dbReference>
<accession>A0A319BY01</accession>
<dbReference type="GeneID" id="37215958"/>
<dbReference type="PRINTS" id="PR00080">
    <property type="entry name" value="SDRFAMILY"/>
</dbReference>
<dbReference type="EMBL" id="KZ821628">
    <property type="protein sequence ID" value="PYH68008.1"/>
    <property type="molecule type" value="Genomic_DNA"/>
</dbReference>
<comment type="similarity">
    <text evidence="1">Belongs to the short-chain dehydrogenases/reductases (SDR) family.</text>
</comment>
<dbReference type="Pfam" id="PF13561">
    <property type="entry name" value="adh_short_C2"/>
    <property type="match status" value="1"/>
</dbReference>
<organism evidence="5 6">
    <name type="scientific">Aspergillus vadensis (strain CBS 113365 / IMI 142717 / IBT 24658)</name>
    <dbReference type="NCBI Taxonomy" id="1448311"/>
    <lineage>
        <taxon>Eukaryota</taxon>
        <taxon>Fungi</taxon>
        <taxon>Dikarya</taxon>
        <taxon>Ascomycota</taxon>
        <taxon>Pezizomycotina</taxon>
        <taxon>Eurotiomycetes</taxon>
        <taxon>Eurotiomycetidae</taxon>
        <taxon>Eurotiales</taxon>
        <taxon>Aspergillaceae</taxon>
        <taxon>Aspergillus</taxon>
        <taxon>Aspergillus subgen. Circumdati</taxon>
    </lineage>
</organism>
<dbReference type="GO" id="GO:0016616">
    <property type="term" value="F:oxidoreductase activity, acting on the CH-OH group of donors, NAD or NADP as acceptor"/>
    <property type="evidence" value="ECO:0007669"/>
    <property type="project" value="TreeGrafter"/>
</dbReference>
<proteinExistence type="inferred from homology"/>
<dbReference type="InterPro" id="IPR002347">
    <property type="entry name" value="SDR_fam"/>
</dbReference>
<protein>
    <submittedName>
        <fullName evidence="5">Short-chain dehydrogenase/reductase-like protein SDR</fullName>
    </submittedName>
</protein>
<sequence>MALSLKDKIIVITGAASGIGRAVAAKLDACGAVLALCDIQEDKLQDTKTQLTATTHDTYLCDVSTSAACEAVVTAVHEKHGHIDGVFNCAGINPSNISLEETDDAYIDKIIGANLMGTMYMSRACIPHLAQGASILNVSSDCGLHGAAGMSLYCAAKFDIVGFTKSLALELGRRSIRVNAVAPGPIDTPTMLGNVIGGDYNAQVMQRIGLGRLGMPGEVANVVAFLFSEESSFVNGAVIEVHGGL</sequence>
<dbReference type="PANTHER" id="PTHR42760:SF83">
    <property type="entry name" value="(3R)-3-HYDROXYACYL-COA DEHYDROGENASE"/>
    <property type="match status" value="1"/>
</dbReference>
<dbReference type="Gene3D" id="3.40.50.720">
    <property type="entry name" value="NAD(P)-binding Rossmann-like Domain"/>
    <property type="match status" value="1"/>
</dbReference>
<keyword evidence="6" id="KW-1185">Reference proteome</keyword>
<keyword evidence="2" id="KW-0521">NADP</keyword>
<dbReference type="FunFam" id="3.40.50.720:FF:000084">
    <property type="entry name" value="Short-chain dehydrogenase reductase"/>
    <property type="match status" value="1"/>
</dbReference>
<dbReference type="PRINTS" id="PR00081">
    <property type="entry name" value="GDHRDH"/>
</dbReference>
<evidence type="ECO:0000256" key="3">
    <source>
        <dbReference type="ARBA" id="ARBA00023002"/>
    </source>
</evidence>
<dbReference type="AlphaFoldDB" id="A0A319BY01"/>
<feature type="domain" description="Ketoreductase" evidence="4">
    <location>
        <begin position="8"/>
        <end position="189"/>
    </location>
</feature>
<dbReference type="Proteomes" id="UP000248405">
    <property type="component" value="Unassembled WGS sequence"/>
</dbReference>
<reference evidence="5" key="1">
    <citation type="submission" date="2016-12" db="EMBL/GenBank/DDBJ databases">
        <title>The genomes of Aspergillus section Nigri reveals drivers in fungal speciation.</title>
        <authorList>
            <consortium name="DOE Joint Genome Institute"/>
            <person name="Vesth T.C."/>
            <person name="Nybo J."/>
            <person name="Theobald S."/>
            <person name="Brandl J."/>
            <person name="Frisvad J.C."/>
            <person name="Nielsen K.F."/>
            <person name="Lyhne E.K."/>
            <person name="Kogle M.E."/>
            <person name="Kuo A."/>
            <person name="Riley R."/>
            <person name="Clum A."/>
            <person name="Nolan M."/>
            <person name="Lipzen A."/>
            <person name="Salamov A."/>
            <person name="Henrissat B."/>
            <person name="Wiebenga A."/>
            <person name="De Vries R.P."/>
            <person name="Grigoriev I.V."/>
            <person name="Mortensen U.H."/>
            <person name="Andersen M.R."/>
            <person name="Baker S.E."/>
        </authorList>
    </citation>
    <scope>NUCLEOTIDE SEQUENCE [LARGE SCALE GENOMIC DNA]</scope>
    <source>
        <strain evidence="5">CBS 113365</strain>
    </source>
</reference>
<evidence type="ECO:0000259" key="4">
    <source>
        <dbReference type="SMART" id="SM00822"/>
    </source>
</evidence>
<dbReference type="SMART" id="SM00822">
    <property type="entry name" value="PKS_KR"/>
    <property type="match status" value="1"/>
</dbReference>
<dbReference type="OrthoDB" id="1669814at2759"/>
<gene>
    <name evidence="5" type="ORF">BO88DRAFT_464908</name>
</gene>
<dbReference type="InterPro" id="IPR057326">
    <property type="entry name" value="KR_dom"/>
</dbReference>
<dbReference type="GO" id="GO:0006633">
    <property type="term" value="P:fatty acid biosynthetic process"/>
    <property type="evidence" value="ECO:0007669"/>
    <property type="project" value="TreeGrafter"/>
</dbReference>
<evidence type="ECO:0000256" key="2">
    <source>
        <dbReference type="ARBA" id="ARBA00022857"/>
    </source>
</evidence>
<dbReference type="GO" id="GO:0048038">
    <property type="term" value="F:quinone binding"/>
    <property type="evidence" value="ECO:0007669"/>
    <property type="project" value="TreeGrafter"/>
</dbReference>
<dbReference type="PANTHER" id="PTHR42760">
    <property type="entry name" value="SHORT-CHAIN DEHYDROGENASES/REDUCTASES FAMILY MEMBER"/>
    <property type="match status" value="1"/>
</dbReference>
<name>A0A319BY01_ASPVC</name>
<evidence type="ECO:0000313" key="5">
    <source>
        <dbReference type="EMBL" id="PYH68008.1"/>
    </source>
</evidence>
<dbReference type="InterPro" id="IPR036291">
    <property type="entry name" value="NAD(P)-bd_dom_sf"/>
</dbReference>
<dbReference type="RefSeq" id="XP_025561802.1">
    <property type="nucleotide sequence ID" value="XM_025711366.1"/>
</dbReference>
<keyword evidence="3" id="KW-0560">Oxidoreductase</keyword>
<dbReference type="CDD" id="cd05233">
    <property type="entry name" value="SDR_c"/>
    <property type="match status" value="1"/>
</dbReference>